<organism evidence="2 3">
    <name type="scientific">Paracoccus halophilus</name>
    <dbReference type="NCBI Taxonomy" id="376733"/>
    <lineage>
        <taxon>Bacteria</taxon>
        <taxon>Pseudomonadati</taxon>
        <taxon>Pseudomonadota</taxon>
        <taxon>Alphaproteobacteria</taxon>
        <taxon>Rhodobacterales</taxon>
        <taxon>Paracoccaceae</taxon>
        <taxon>Paracoccus</taxon>
    </lineage>
</organism>
<sequence length="63" mass="6267">MTARAIGTICGAALGFLIGAGTGIVGGPFGAMAGVLVFTTGGAIWGFSAGPDLARQINRWRSK</sequence>
<keyword evidence="1" id="KW-0812">Transmembrane</keyword>
<accession>A0A099EZ93</accession>
<keyword evidence="1" id="KW-0472">Membrane</keyword>
<keyword evidence="3" id="KW-1185">Reference proteome</keyword>
<dbReference type="RefSeq" id="WP_036742633.1">
    <property type="nucleotide sequence ID" value="NZ_FOJO01000020.1"/>
</dbReference>
<evidence type="ECO:0000256" key="1">
    <source>
        <dbReference type="SAM" id="Phobius"/>
    </source>
</evidence>
<gene>
    <name evidence="2" type="ORF">IT41_14765</name>
</gene>
<dbReference type="AlphaFoldDB" id="A0A099EZ93"/>
<proteinExistence type="predicted"/>
<keyword evidence="1" id="KW-1133">Transmembrane helix</keyword>
<dbReference type="EMBL" id="JRKN01000023">
    <property type="protein sequence ID" value="KGJ03303.1"/>
    <property type="molecule type" value="Genomic_DNA"/>
</dbReference>
<reference evidence="2 3" key="2">
    <citation type="submission" date="2014-10" db="EMBL/GenBank/DDBJ databases">
        <title>Paracoccus sanguinis sp. nov., isolated from clinical specimens of New York State patients.</title>
        <authorList>
            <person name="Mingle L.A."/>
            <person name="Cole J.A."/>
            <person name="Lapierre P."/>
            <person name="Musser K.A."/>
        </authorList>
    </citation>
    <scope>NUCLEOTIDE SEQUENCE [LARGE SCALE GENOMIC DNA]</scope>
    <source>
        <strain evidence="2 3">JCM 14014</strain>
    </source>
</reference>
<evidence type="ECO:0000313" key="2">
    <source>
        <dbReference type="EMBL" id="KGJ03303.1"/>
    </source>
</evidence>
<reference evidence="2 3" key="1">
    <citation type="submission" date="2014-09" db="EMBL/GenBank/DDBJ databases">
        <authorList>
            <person name="McGinnis J.M."/>
            <person name="Wolfgang W.J."/>
        </authorList>
    </citation>
    <scope>NUCLEOTIDE SEQUENCE [LARGE SCALE GENOMIC DNA]</scope>
    <source>
        <strain evidence="2 3">JCM 14014</strain>
    </source>
</reference>
<evidence type="ECO:0000313" key="3">
    <source>
        <dbReference type="Proteomes" id="UP000029846"/>
    </source>
</evidence>
<comment type="caution">
    <text evidence="2">The sequence shown here is derived from an EMBL/GenBank/DDBJ whole genome shotgun (WGS) entry which is preliminary data.</text>
</comment>
<protein>
    <submittedName>
        <fullName evidence="2">Uncharacterized protein</fullName>
    </submittedName>
</protein>
<name>A0A099EZ93_9RHOB</name>
<dbReference type="Proteomes" id="UP000029846">
    <property type="component" value="Unassembled WGS sequence"/>
</dbReference>
<dbReference type="OrthoDB" id="9979073at2"/>
<feature type="transmembrane region" description="Helical" evidence="1">
    <location>
        <begin position="30"/>
        <end position="54"/>
    </location>
</feature>